<feature type="region of interest" description="Disordered" evidence="5">
    <location>
        <begin position="319"/>
        <end position="340"/>
    </location>
</feature>
<comment type="subcellular location">
    <subcellularLocation>
        <location evidence="1">Mitochondrion</location>
    </subcellularLocation>
</comment>
<keyword evidence="2 4" id="KW-0175">Coiled coil</keyword>
<evidence type="ECO:0000256" key="4">
    <source>
        <dbReference type="SAM" id="Coils"/>
    </source>
</evidence>
<dbReference type="GO" id="GO:0017022">
    <property type="term" value="F:myosin binding"/>
    <property type="evidence" value="ECO:0007669"/>
    <property type="project" value="TreeGrafter"/>
</dbReference>
<dbReference type="GO" id="GO:0005739">
    <property type="term" value="C:mitochondrion"/>
    <property type="evidence" value="ECO:0007669"/>
    <property type="project" value="UniProtKB-SubCell"/>
</dbReference>
<dbReference type="PANTHER" id="PTHR15751">
    <property type="entry name" value="TRAFFICKING KINESIN-BINDING PROTEIN"/>
    <property type="match status" value="1"/>
</dbReference>
<feature type="compositionally biased region" description="Polar residues" evidence="5">
    <location>
        <begin position="249"/>
        <end position="265"/>
    </location>
</feature>
<dbReference type="GO" id="GO:0048311">
    <property type="term" value="P:mitochondrion distribution"/>
    <property type="evidence" value="ECO:0007669"/>
    <property type="project" value="TreeGrafter"/>
</dbReference>
<dbReference type="InterPro" id="IPR051946">
    <property type="entry name" value="Intracell_Traff-Reg"/>
</dbReference>
<feature type="region of interest" description="Disordered" evidence="5">
    <location>
        <begin position="246"/>
        <end position="270"/>
    </location>
</feature>
<evidence type="ECO:0000313" key="7">
    <source>
        <dbReference type="WBParaSite" id="OFLC_0000470801-mRNA-1"/>
    </source>
</evidence>
<organism evidence="7">
    <name type="scientific">Onchocerca flexuosa</name>
    <dbReference type="NCBI Taxonomy" id="387005"/>
    <lineage>
        <taxon>Eukaryota</taxon>
        <taxon>Metazoa</taxon>
        <taxon>Ecdysozoa</taxon>
        <taxon>Nematoda</taxon>
        <taxon>Chromadorea</taxon>
        <taxon>Rhabditida</taxon>
        <taxon>Spirurina</taxon>
        <taxon>Spiruromorpha</taxon>
        <taxon>Filarioidea</taxon>
        <taxon>Onchocercidae</taxon>
        <taxon>Onchocerca</taxon>
    </lineage>
</organism>
<feature type="domain" description="HAP1 N-terminal" evidence="6">
    <location>
        <begin position="4"/>
        <end position="124"/>
    </location>
</feature>
<name>A0A183HB47_9BILA</name>
<protein>
    <submittedName>
        <fullName evidence="7">HAP1 N-terminal domain-containing protein</fullName>
    </submittedName>
</protein>
<evidence type="ECO:0000256" key="2">
    <source>
        <dbReference type="ARBA" id="ARBA00023054"/>
    </source>
</evidence>
<evidence type="ECO:0000256" key="5">
    <source>
        <dbReference type="SAM" id="MobiDB-lite"/>
    </source>
</evidence>
<dbReference type="GO" id="GO:0047496">
    <property type="term" value="P:vesicle transport along microtubule"/>
    <property type="evidence" value="ECO:0007669"/>
    <property type="project" value="TreeGrafter"/>
</dbReference>
<evidence type="ECO:0000259" key="6">
    <source>
        <dbReference type="Pfam" id="PF04849"/>
    </source>
</evidence>
<reference evidence="7" key="1">
    <citation type="submission" date="2016-06" db="UniProtKB">
        <authorList>
            <consortium name="WormBaseParasite"/>
        </authorList>
    </citation>
    <scope>IDENTIFICATION</scope>
</reference>
<evidence type="ECO:0000256" key="1">
    <source>
        <dbReference type="ARBA" id="ARBA00004173"/>
    </source>
</evidence>
<dbReference type="InterPro" id="IPR006933">
    <property type="entry name" value="HAP1_N"/>
</dbReference>
<dbReference type="GO" id="GO:0006605">
    <property type="term" value="P:protein targeting"/>
    <property type="evidence" value="ECO:0007669"/>
    <property type="project" value="TreeGrafter"/>
</dbReference>
<dbReference type="STRING" id="387005.A0A183HB47"/>
<accession>A0A183HB47</accession>
<dbReference type="GO" id="GO:0031410">
    <property type="term" value="C:cytoplasmic vesicle"/>
    <property type="evidence" value="ECO:0007669"/>
    <property type="project" value="TreeGrafter"/>
</dbReference>
<sequence>LQSANLKKVFSELEENEQLHISKWTKQLDTANEKICNLQLLLAEKSEECEIQNSEMERLLREVSTRSSHEKMLANEVNDLHQQWQDALQMHNELMVQVADLQERYTEVLAMLHDAEEELRTYRQNQSAYRTSTPDSLYDSLASEIEASDSGFYSSINNPKILIRKQDVQQSKMDMNHLSDKLEVIKDNQTLNEMTTRSVATVTDPLPSNRCRQNSHSDDNVVDVPNHILAKLGRRSHLPLLSLTPVEKVSTSSTDNQPESSSTSKSEIKHFEVDSNNAKINTSQQRRQFFDEIYPACFMYDLSRISGFISGSLSRTASTDSLASYEGPKMGEPGRPGTRDLDWSIRKLNIRRQI</sequence>
<evidence type="ECO:0000256" key="3">
    <source>
        <dbReference type="ARBA" id="ARBA00023128"/>
    </source>
</evidence>
<dbReference type="PANTHER" id="PTHR15751:SF12">
    <property type="entry name" value="TRAFFICKING KINESIN-BINDING PROTEIN MILT"/>
    <property type="match status" value="1"/>
</dbReference>
<proteinExistence type="predicted"/>
<dbReference type="AlphaFoldDB" id="A0A183HB47"/>
<feature type="coiled-coil region" evidence="4">
    <location>
        <begin position="98"/>
        <end position="125"/>
    </location>
</feature>
<keyword evidence="3" id="KW-0496">Mitochondrion</keyword>
<dbReference type="Pfam" id="PF04849">
    <property type="entry name" value="HAP1_N"/>
    <property type="match status" value="1"/>
</dbReference>
<dbReference type="WBParaSite" id="OFLC_0000470801-mRNA-1">
    <property type="protein sequence ID" value="OFLC_0000470801-mRNA-1"/>
    <property type="gene ID" value="OFLC_0000470801"/>
</dbReference>